<dbReference type="Pfam" id="PF00023">
    <property type="entry name" value="Ank"/>
    <property type="match status" value="1"/>
</dbReference>
<accession>A0A061QNC1</accession>
<sequence length="169" mass="17807">MSKPGDIIEEEAAQESGEASFVEDISVLKAATTKNLGAIKDAFEKGHTLDQRNAAGATALILSCASDTEDREITAWLLKHGCDVNAACRNGDTALHWAAYNGNEGAVELLLSHGADVEAVGDLGNRPLHLACARGHRRCVARLLAAGARTDAKNSYGNDALRLALTIDI</sequence>
<dbReference type="SMART" id="SM00248">
    <property type="entry name" value="ANK"/>
    <property type="match status" value="3"/>
</dbReference>
<protein>
    <submittedName>
        <fullName evidence="4">Ankyrin repeat protein</fullName>
    </submittedName>
</protein>
<evidence type="ECO:0000256" key="3">
    <source>
        <dbReference type="PROSITE-ProRule" id="PRU00023"/>
    </source>
</evidence>
<dbReference type="SUPFAM" id="SSF48403">
    <property type="entry name" value="Ankyrin repeat"/>
    <property type="match status" value="1"/>
</dbReference>
<dbReference type="PANTHER" id="PTHR24171:SF9">
    <property type="entry name" value="ANKYRIN REPEAT DOMAIN-CONTAINING PROTEIN 39"/>
    <property type="match status" value="1"/>
</dbReference>
<dbReference type="PROSITE" id="PS50297">
    <property type="entry name" value="ANK_REP_REGION"/>
    <property type="match status" value="2"/>
</dbReference>
<keyword evidence="1" id="KW-0677">Repeat</keyword>
<organism evidence="4">
    <name type="scientific">Tetraselmis sp. GSL018</name>
    <dbReference type="NCBI Taxonomy" id="582737"/>
    <lineage>
        <taxon>Eukaryota</taxon>
        <taxon>Viridiplantae</taxon>
        <taxon>Chlorophyta</taxon>
        <taxon>core chlorophytes</taxon>
        <taxon>Chlorodendrophyceae</taxon>
        <taxon>Chlorodendrales</taxon>
        <taxon>Chlorodendraceae</taxon>
        <taxon>Tetraselmis</taxon>
    </lineage>
</organism>
<gene>
    <name evidence="4" type="ORF">TSPGSL018_26898</name>
</gene>
<dbReference type="PROSITE" id="PS50088">
    <property type="entry name" value="ANK_REPEAT"/>
    <property type="match status" value="2"/>
</dbReference>
<dbReference type="EMBL" id="GBEZ01025949">
    <property type="protein sequence ID" value="JAC61198.1"/>
    <property type="molecule type" value="Transcribed_RNA"/>
</dbReference>
<dbReference type="AlphaFoldDB" id="A0A061QNC1"/>
<feature type="repeat" description="ANK" evidence="3">
    <location>
        <begin position="123"/>
        <end position="155"/>
    </location>
</feature>
<name>A0A061QNC1_9CHLO</name>
<evidence type="ECO:0000256" key="1">
    <source>
        <dbReference type="ARBA" id="ARBA00022737"/>
    </source>
</evidence>
<dbReference type="PANTHER" id="PTHR24171">
    <property type="entry name" value="ANKYRIN REPEAT DOMAIN-CONTAINING PROTEIN 39-RELATED"/>
    <property type="match status" value="1"/>
</dbReference>
<evidence type="ECO:0000256" key="2">
    <source>
        <dbReference type="ARBA" id="ARBA00023043"/>
    </source>
</evidence>
<dbReference type="InterPro" id="IPR036770">
    <property type="entry name" value="Ankyrin_rpt-contain_sf"/>
</dbReference>
<evidence type="ECO:0000313" key="4">
    <source>
        <dbReference type="EMBL" id="JAC61198.1"/>
    </source>
</evidence>
<feature type="repeat" description="ANK" evidence="3">
    <location>
        <begin position="90"/>
        <end position="122"/>
    </location>
</feature>
<feature type="non-terminal residue" evidence="4">
    <location>
        <position position="169"/>
    </location>
</feature>
<dbReference type="Gene3D" id="1.25.40.20">
    <property type="entry name" value="Ankyrin repeat-containing domain"/>
    <property type="match status" value="1"/>
</dbReference>
<proteinExistence type="predicted"/>
<reference evidence="4" key="1">
    <citation type="submission" date="2014-05" db="EMBL/GenBank/DDBJ databases">
        <title>The transcriptome of the halophilic microalga Tetraselmis sp. GSL018 isolated from the Great Salt Lake, Utah.</title>
        <authorList>
            <person name="Jinkerson R.E."/>
            <person name="D'Adamo S."/>
            <person name="Posewitz M.C."/>
        </authorList>
    </citation>
    <scope>NUCLEOTIDE SEQUENCE</scope>
    <source>
        <strain evidence="4">GSL018</strain>
    </source>
</reference>
<dbReference type="InterPro" id="IPR002110">
    <property type="entry name" value="Ankyrin_rpt"/>
</dbReference>
<dbReference type="Pfam" id="PF12796">
    <property type="entry name" value="Ank_2"/>
    <property type="match status" value="1"/>
</dbReference>
<keyword evidence="2 3" id="KW-0040">ANK repeat</keyword>